<evidence type="ECO:0000256" key="1">
    <source>
        <dbReference type="ARBA" id="ARBA00004401"/>
    </source>
</evidence>
<feature type="domain" description="Peptidase M13 N-terminal" evidence="4">
    <location>
        <begin position="157"/>
        <end position="423"/>
    </location>
</feature>
<comment type="subcellular location">
    <subcellularLocation>
        <location evidence="1">Cell membrane</location>
        <topology evidence="1">Single-pass type II membrane protein</topology>
    </subcellularLocation>
</comment>
<feature type="transmembrane region" description="Helical" evidence="3">
    <location>
        <begin position="85"/>
        <end position="107"/>
    </location>
</feature>
<evidence type="ECO:0000259" key="4">
    <source>
        <dbReference type="Pfam" id="PF05649"/>
    </source>
</evidence>
<gene>
    <name evidence="6" type="primary">LOC109613610</name>
</gene>
<sequence length="579" mass="63965">MATSTSYGGIHSSLLQKQMSFKSSVGHHGQFTKVDDLEAVETGNNDATSSLEYKNVNLGKYKSAMSCICCIPCSWIRSSTAVHKIAITAATLVVTSLLVASPILFLISTAPSQLPRDCYLDDNNCIGVTAAPPECSEPICKTAAHNIHGNLNWNLKPCTEFKNFSCSNISSNSPRINVARSAQETVDFQMQDLLQHNTTNGPFRKLGRLYGSCLRQVADSPSVKILLNQLGGYLPIGAVGPSSISELLSNIDQLGPSPVLDVYFDLSYGKRPHAILIVSAPSTSSPILENKVRWTGPKAPPFRLKQDLHKLLPDILETFLPNGLSDEQRESENEDITTFIKELSKIRVAHSEGGFWESTVIYNVSSMQQRYPLVDWTLLIPRNWSGPIVVRSSEYLKAIHGLLTKYSTRVAHNSIIVLFVLGILPQDRSSPIVCTRATMWALPDMSSALFVAQYSIKNVNAVVKRTEFVFKSLKAYLKRAPSLKGAALVKLSALKVQSDLWNGFLNVSMLISSLQSVEISSDNWIDNVLNIYKGKFSIPTEKSFNSESHQTWAYPIVAKTFYDTLSHSIGFVRHSSDLW</sequence>
<proteinExistence type="inferred from homology"/>
<keyword evidence="3" id="KW-0812">Transmembrane</keyword>
<dbReference type="SUPFAM" id="SSF55486">
    <property type="entry name" value="Metalloproteases ('zincins'), catalytic domain"/>
    <property type="match status" value="1"/>
</dbReference>
<dbReference type="Proteomes" id="UP001652621">
    <property type="component" value="Unplaced"/>
</dbReference>
<keyword evidence="5" id="KW-1185">Reference proteome</keyword>
<dbReference type="GeneID" id="109613610"/>
<dbReference type="Pfam" id="PF05649">
    <property type="entry name" value="Peptidase_M13_N"/>
    <property type="match status" value="1"/>
</dbReference>
<dbReference type="InterPro" id="IPR000718">
    <property type="entry name" value="Peptidase_M13"/>
</dbReference>
<dbReference type="InterPro" id="IPR008753">
    <property type="entry name" value="Peptidase_M13_N"/>
</dbReference>
<dbReference type="RefSeq" id="XP_058982760.1">
    <property type="nucleotide sequence ID" value="XM_059126777.1"/>
</dbReference>
<evidence type="ECO:0000256" key="2">
    <source>
        <dbReference type="ARBA" id="ARBA00007357"/>
    </source>
</evidence>
<dbReference type="InterPro" id="IPR042089">
    <property type="entry name" value="Peptidase_M13_dom_2"/>
</dbReference>
<keyword evidence="3" id="KW-0472">Membrane</keyword>
<protein>
    <submittedName>
        <fullName evidence="6">Uncharacterized protein LOC109613610 isoform X1</fullName>
    </submittedName>
</protein>
<accession>A0ABM3VAE1</accession>
<comment type="similarity">
    <text evidence="2">Belongs to the peptidase M13 family.</text>
</comment>
<keyword evidence="3" id="KW-1133">Transmembrane helix</keyword>
<name>A0ABM3VAE1_MUSDO</name>
<evidence type="ECO:0000313" key="6">
    <source>
        <dbReference type="RefSeq" id="XP_058982760.1"/>
    </source>
</evidence>
<organism evidence="5 6">
    <name type="scientific">Musca domestica</name>
    <name type="common">House fly</name>
    <dbReference type="NCBI Taxonomy" id="7370"/>
    <lineage>
        <taxon>Eukaryota</taxon>
        <taxon>Metazoa</taxon>
        <taxon>Ecdysozoa</taxon>
        <taxon>Arthropoda</taxon>
        <taxon>Hexapoda</taxon>
        <taxon>Insecta</taxon>
        <taxon>Pterygota</taxon>
        <taxon>Neoptera</taxon>
        <taxon>Endopterygota</taxon>
        <taxon>Diptera</taxon>
        <taxon>Brachycera</taxon>
        <taxon>Muscomorpha</taxon>
        <taxon>Muscoidea</taxon>
        <taxon>Muscidae</taxon>
        <taxon>Musca</taxon>
    </lineage>
</organism>
<evidence type="ECO:0000313" key="5">
    <source>
        <dbReference type="Proteomes" id="UP001652621"/>
    </source>
</evidence>
<dbReference type="Gene3D" id="1.10.1380.10">
    <property type="entry name" value="Neutral endopeptidase , domain2"/>
    <property type="match status" value="1"/>
</dbReference>
<evidence type="ECO:0000256" key="3">
    <source>
        <dbReference type="SAM" id="Phobius"/>
    </source>
</evidence>
<dbReference type="PROSITE" id="PS51885">
    <property type="entry name" value="NEPRILYSIN"/>
    <property type="match status" value="1"/>
</dbReference>
<dbReference type="PANTHER" id="PTHR11733">
    <property type="entry name" value="ZINC METALLOPROTEASE FAMILY M13 NEPRILYSIN-RELATED"/>
    <property type="match status" value="1"/>
</dbReference>
<reference evidence="6" key="1">
    <citation type="submission" date="2025-08" db="UniProtKB">
        <authorList>
            <consortium name="RefSeq"/>
        </authorList>
    </citation>
    <scope>IDENTIFICATION</scope>
    <source>
        <strain evidence="6">Aabys</strain>
        <tissue evidence="6">Whole body</tissue>
    </source>
</reference>
<dbReference type="PANTHER" id="PTHR11733:SF209">
    <property type="entry name" value="FI20018P1"/>
    <property type="match status" value="1"/>
</dbReference>